<sequence length="210" mass="22236">MITAAVLDKVLGLLAPLFRDVTADEDAARDAALATLTGYGARDDRELRFAALAIAFSFGTMEALSQAAQPDLPPNQVLRLRGNANALNRAAQQNEARLEKAQRQPVAETAFDRPAEANGSPPGAAGSDADLPASSETADLVAFVRAAWKAEKAAAAAQATPPASPPSRQQRRFAERQAEKQRQRELEQARLAQRAAQRDAAQTGRIAAGA</sequence>
<dbReference type="RefSeq" id="WP_104523015.1">
    <property type="nucleotide sequence ID" value="NZ_NHRY01000272.1"/>
</dbReference>
<comment type="caution">
    <text evidence="2">The sequence shown here is derived from an EMBL/GenBank/DDBJ whole genome shotgun (WGS) entry which is preliminary data.</text>
</comment>
<feature type="compositionally biased region" description="Basic and acidic residues" evidence="1">
    <location>
        <begin position="172"/>
        <end position="188"/>
    </location>
</feature>
<accession>A0A2S6MV51</accession>
<organism evidence="2 3">
    <name type="scientific">Rhodopila globiformis</name>
    <name type="common">Rhodopseudomonas globiformis</name>
    <dbReference type="NCBI Taxonomy" id="1071"/>
    <lineage>
        <taxon>Bacteria</taxon>
        <taxon>Pseudomonadati</taxon>
        <taxon>Pseudomonadota</taxon>
        <taxon>Alphaproteobacteria</taxon>
        <taxon>Acetobacterales</taxon>
        <taxon>Acetobacteraceae</taxon>
        <taxon>Rhodopila</taxon>
    </lineage>
</organism>
<dbReference type="OrthoDB" id="9985941at2"/>
<dbReference type="AlphaFoldDB" id="A0A2S6MV51"/>
<evidence type="ECO:0000256" key="1">
    <source>
        <dbReference type="SAM" id="MobiDB-lite"/>
    </source>
</evidence>
<protein>
    <submittedName>
        <fullName evidence="2">Uncharacterized protein</fullName>
    </submittedName>
</protein>
<dbReference type="EMBL" id="NHRY01000272">
    <property type="protein sequence ID" value="PPQ26241.1"/>
    <property type="molecule type" value="Genomic_DNA"/>
</dbReference>
<feature type="region of interest" description="Disordered" evidence="1">
    <location>
        <begin position="153"/>
        <end position="210"/>
    </location>
</feature>
<feature type="region of interest" description="Disordered" evidence="1">
    <location>
        <begin position="111"/>
        <end position="133"/>
    </location>
</feature>
<feature type="compositionally biased region" description="Low complexity" evidence="1">
    <location>
        <begin position="189"/>
        <end position="202"/>
    </location>
</feature>
<reference evidence="2 3" key="1">
    <citation type="journal article" date="2018" name="Arch. Microbiol.">
        <title>New insights into the metabolic potential of the phototrophic purple bacterium Rhodopila globiformis DSM 161(T) from its draft genome sequence and evidence for a vanadium-dependent nitrogenase.</title>
        <authorList>
            <person name="Imhoff J.F."/>
            <person name="Rahn T."/>
            <person name="Kunzel S."/>
            <person name="Neulinger S.C."/>
        </authorList>
    </citation>
    <scope>NUCLEOTIDE SEQUENCE [LARGE SCALE GENOMIC DNA]</scope>
    <source>
        <strain evidence="2 3">DSM 161</strain>
    </source>
</reference>
<evidence type="ECO:0000313" key="3">
    <source>
        <dbReference type="Proteomes" id="UP000239724"/>
    </source>
</evidence>
<name>A0A2S6MV51_RHOGL</name>
<proteinExistence type="predicted"/>
<keyword evidence="3" id="KW-1185">Reference proteome</keyword>
<evidence type="ECO:0000313" key="2">
    <source>
        <dbReference type="EMBL" id="PPQ26241.1"/>
    </source>
</evidence>
<gene>
    <name evidence="2" type="ORF">CCS01_30965</name>
</gene>
<dbReference type="Proteomes" id="UP000239724">
    <property type="component" value="Unassembled WGS sequence"/>
</dbReference>